<comment type="caution">
    <text evidence="2">The sequence shown here is derived from an EMBL/GenBank/DDBJ whole genome shotgun (WGS) entry which is preliminary data.</text>
</comment>
<dbReference type="Gene3D" id="2.40.50.1020">
    <property type="entry name" value="LytTr DNA-binding domain"/>
    <property type="match status" value="1"/>
</dbReference>
<organism evidence="2">
    <name type="scientific">mine drainage metagenome</name>
    <dbReference type="NCBI Taxonomy" id="410659"/>
    <lineage>
        <taxon>unclassified sequences</taxon>
        <taxon>metagenomes</taxon>
        <taxon>ecological metagenomes</taxon>
    </lineage>
</organism>
<protein>
    <submittedName>
        <fullName evidence="2">Regulatory protein</fullName>
    </submittedName>
</protein>
<gene>
    <name evidence="2" type="ORF">B1B_06343</name>
</gene>
<dbReference type="SMART" id="SM00850">
    <property type="entry name" value="LytTR"/>
    <property type="match status" value="1"/>
</dbReference>
<feature type="non-terminal residue" evidence="2">
    <location>
        <position position="1"/>
    </location>
</feature>
<dbReference type="PROSITE" id="PS50930">
    <property type="entry name" value="HTH_LYTTR"/>
    <property type="match status" value="1"/>
</dbReference>
<sequence>AWPADEDVRRLRAAWSPAAPTPRLVVQDRGRRIVVPLAELLRVAACGNYVELHTAERRYLLRTPLARLAQRLDPAQFLRVHRGHLVRIDQIVSVTPRAHGDAELRLRDGSTLLLSRRYREALPADLRRGVPLASAAVPPVT</sequence>
<evidence type="ECO:0000313" key="2">
    <source>
        <dbReference type="EMBL" id="EQD65467.1"/>
    </source>
</evidence>
<reference evidence="2" key="1">
    <citation type="submission" date="2013-08" db="EMBL/GenBank/DDBJ databases">
        <authorList>
            <person name="Mendez C."/>
            <person name="Richter M."/>
            <person name="Ferrer M."/>
            <person name="Sanchez J."/>
        </authorList>
    </citation>
    <scope>NUCLEOTIDE SEQUENCE</scope>
</reference>
<accession>T1B634</accession>
<dbReference type="InterPro" id="IPR046947">
    <property type="entry name" value="LytR-like"/>
</dbReference>
<feature type="domain" description="HTH LytTR-type" evidence="1">
    <location>
        <begin position="24"/>
        <end position="128"/>
    </location>
</feature>
<reference evidence="2" key="2">
    <citation type="journal article" date="2014" name="ISME J.">
        <title>Microbial stratification in low pH oxic and suboxic macroscopic growths along an acid mine drainage.</title>
        <authorList>
            <person name="Mendez-Garcia C."/>
            <person name="Mesa V."/>
            <person name="Sprenger R.R."/>
            <person name="Richter M."/>
            <person name="Diez M.S."/>
            <person name="Solano J."/>
            <person name="Bargiela R."/>
            <person name="Golyshina O.V."/>
            <person name="Manteca A."/>
            <person name="Ramos J.L."/>
            <person name="Gallego J.R."/>
            <person name="Llorente I."/>
            <person name="Martins Dos Santos V.A."/>
            <person name="Jensen O.N."/>
            <person name="Pelaez A.I."/>
            <person name="Sanchez J."/>
            <person name="Ferrer M."/>
        </authorList>
    </citation>
    <scope>NUCLEOTIDE SEQUENCE</scope>
</reference>
<dbReference type="AlphaFoldDB" id="T1B634"/>
<dbReference type="Pfam" id="PF04397">
    <property type="entry name" value="LytTR"/>
    <property type="match status" value="1"/>
</dbReference>
<dbReference type="PANTHER" id="PTHR37299">
    <property type="entry name" value="TRANSCRIPTIONAL REGULATOR-RELATED"/>
    <property type="match status" value="1"/>
</dbReference>
<name>T1B634_9ZZZZ</name>
<proteinExistence type="predicted"/>
<dbReference type="GO" id="GO:0003677">
    <property type="term" value="F:DNA binding"/>
    <property type="evidence" value="ECO:0007669"/>
    <property type="project" value="InterPro"/>
</dbReference>
<dbReference type="PANTHER" id="PTHR37299:SF1">
    <property type="entry name" value="STAGE 0 SPORULATION PROTEIN A HOMOLOG"/>
    <property type="match status" value="1"/>
</dbReference>
<evidence type="ECO:0000259" key="1">
    <source>
        <dbReference type="PROSITE" id="PS50930"/>
    </source>
</evidence>
<dbReference type="EMBL" id="AUZY01004029">
    <property type="protein sequence ID" value="EQD65467.1"/>
    <property type="molecule type" value="Genomic_DNA"/>
</dbReference>
<dbReference type="GO" id="GO:0000156">
    <property type="term" value="F:phosphorelay response regulator activity"/>
    <property type="evidence" value="ECO:0007669"/>
    <property type="project" value="InterPro"/>
</dbReference>
<dbReference type="InterPro" id="IPR007492">
    <property type="entry name" value="LytTR_DNA-bd_dom"/>
</dbReference>